<dbReference type="Proteomes" id="UP000016568">
    <property type="component" value="Unassembled WGS sequence"/>
</dbReference>
<evidence type="ECO:0000256" key="1">
    <source>
        <dbReference type="SAM" id="MobiDB-lite"/>
    </source>
</evidence>
<feature type="region of interest" description="Disordered" evidence="1">
    <location>
        <begin position="28"/>
        <end position="54"/>
    </location>
</feature>
<proteinExistence type="predicted"/>
<keyword evidence="3" id="KW-1185">Reference proteome</keyword>
<protein>
    <submittedName>
        <fullName evidence="2">Uncharacterized protein</fullName>
    </submittedName>
</protein>
<dbReference type="RefSeq" id="WP_021691863.1">
    <property type="nucleotide sequence ID" value="NZ_BASZ01000015.1"/>
</dbReference>
<gene>
    <name evidence="2" type="ORF">NT2_15_00020</name>
</gene>
<evidence type="ECO:0000313" key="3">
    <source>
        <dbReference type="Proteomes" id="UP000016568"/>
    </source>
</evidence>
<name>U2YQ21_9SPHN</name>
<feature type="compositionally biased region" description="Basic and acidic residues" evidence="1">
    <location>
        <begin position="29"/>
        <end position="53"/>
    </location>
</feature>
<dbReference type="AlphaFoldDB" id="U2YQ21"/>
<evidence type="ECO:0000313" key="2">
    <source>
        <dbReference type="EMBL" id="GAD51045.1"/>
    </source>
</evidence>
<comment type="caution">
    <text evidence="2">The sequence shown here is derived from an EMBL/GenBank/DDBJ whole genome shotgun (WGS) entry which is preliminary data.</text>
</comment>
<organism evidence="2 3">
    <name type="scientific">Caenibius tardaugens NBRC 16725</name>
    <dbReference type="NCBI Taxonomy" id="1219035"/>
    <lineage>
        <taxon>Bacteria</taxon>
        <taxon>Pseudomonadati</taxon>
        <taxon>Pseudomonadota</taxon>
        <taxon>Alphaproteobacteria</taxon>
        <taxon>Sphingomonadales</taxon>
        <taxon>Erythrobacteraceae</taxon>
        <taxon>Caenibius</taxon>
    </lineage>
</organism>
<reference evidence="2 3" key="1">
    <citation type="submission" date="2013-09" db="EMBL/GenBank/DDBJ databases">
        <title>Whole genome shotgun sequence of Novosphingobium tardaugens NBRC 16725.</title>
        <authorList>
            <person name="Isaki S."/>
            <person name="Hosoyama A."/>
            <person name="Tsuchikane K."/>
            <person name="Katsumata H."/>
            <person name="Ando Y."/>
            <person name="Yamazaki S."/>
            <person name="Fujita N."/>
        </authorList>
    </citation>
    <scope>NUCLEOTIDE SEQUENCE [LARGE SCALE GENOMIC DNA]</scope>
    <source>
        <strain evidence="2 3">NBRC 16725</strain>
    </source>
</reference>
<dbReference type="EMBL" id="BASZ01000015">
    <property type="protein sequence ID" value="GAD51045.1"/>
    <property type="molecule type" value="Genomic_DNA"/>
</dbReference>
<accession>U2YQ21</accession>
<sequence>MRAAAAFQALEDDLAAGREGKARCQVADLGERQGADSDDPGRLFRSDPGHYSDVKPVGRSQIAWL</sequence>